<dbReference type="InterPro" id="IPR006315">
    <property type="entry name" value="OM_autotransptr_brl_dom"/>
</dbReference>
<protein>
    <submittedName>
        <fullName evidence="15">Outer membrane receptor for ferrienterochelin and colicins</fullName>
    </submittedName>
</protein>
<dbReference type="OrthoDB" id="9764669at2"/>
<dbReference type="GO" id="GO:0009279">
    <property type="term" value="C:cell outer membrane"/>
    <property type="evidence" value="ECO:0007669"/>
    <property type="project" value="UniProtKB-SubCell"/>
</dbReference>
<keyword evidence="6 11" id="KW-0798">TonB box</keyword>
<dbReference type="InterPro" id="IPR037066">
    <property type="entry name" value="Plug_dom_sf"/>
</dbReference>
<evidence type="ECO:0000256" key="12">
    <source>
        <dbReference type="SAM" id="SignalP"/>
    </source>
</evidence>
<proteinExistence type="inferred from homology"/>
<dbReference type="InterPro" id="IPR039426">
    <property type="entry name" value="TonB-dep_rcpt-like"/>
</dbReference>
<evidence type="ECO:0000256" key="4">
    <source>
        <dbReference type="ARBA" id="ARBA00022692"/>
    </source>
</evidence>
<evidence type="ECO:0000256" key="11">
    <source>
        <dbReference type="RuleBase" id="RU003357"/>
    </source>
</evidence>
<dbReference type="RefSeq" id="WP_091979649.1">
    <property type="nucleotide sequence ID" value="NZ_FOLO01000002.1"/>
</dbReference>
<dbReference type="SUPFAM" id="SSF56935">
    <property type="entry name" value="Porins"/>
    <property type="match status" value="1"/>
</dbReference>
<dbReference type="EMBL" id="FOLO01000002">
    <property type="protein sequence ID" value="SFB92878.1"/>
    <property type="molecule type" value="Genomic_DNA"/>
</dbReference>
<feature type="domain" description="TonB-dependent receptor plug" evidence="14">
    <location>
        <begin position="59"/>
        <end position="165"/>
    </location>
</feature>
<dbReference type="NCBIfam" id="TIGR01414">
    <property type="entry name" value="autotrans_barl"/>
    <property type="match status" value="1"/>
</dbReference>
<dbReference type="PANTHER" id="PTHR30069">
    <property type="entry name" value="TONB-DEPENDENT OUTER MEMBRANE RECEPTOR"/>
    <property type="match status" value="1"/>
</dbReference>
<feature type="chain" id="PRO_5011629445" evidence="12">
    <location>
        <begin position="26"/>
        <end position="747"/>
    </location>
</feature>
<dbReference type="Pfam" id="PF00593">
    <property type="entry name" value="TonB_dep_Rec_b-barrel"/>
    <property type="match status" value="1"/>
</dbReference>
<feature type="domain" description="TonB-dependent receptor-like beta-barrel" evidence="13">
    <location>
        <begin position="271"/>
        <end position="709"/>
    </location>
</feature>
<dbReference type="InterPro" id="IPR012910">
    <property type="entry name" value="Plug_dom"/>
</dbReference>
<dbReference type="Gene3D" id="2.170.130.10">
    <property type="entry name" value="TonB-dependent receptor, plug domain"/>
    <property type="match status" value="1"/>
</dbReference>
<dbReference type="InterPro" id="IPR036942">
    <property type="entry name" value="Beta-barrel_TonB_sf"/>
</dbReference>
<keyword evidence="7 9" id="KW-0472">Membrane</keyword>
<dbReference type="PROSITE" id="PS52016">
    <property type="entry name" value="TONB_DEPENDENT_REC_3"/>
    <property type="match status" value="1"/>
</dbReference>
<dbReference type="AlphaFoldDB" id="A0A1I1F564"/>
<dbReference type="PROSITE" id="PS01156">
    <property type="entry name" value="TONB_DEPENDENT_REC_2"/>
    <property type="match status" value="1"/>
</dbReference>
<comment type="subcellular location">
    <subcellularLocation>
        <location evidence="1 9">Cell outer membrane</location>
        <topology evidence="1 9">Multi-pass membrane protein</topology>
    </subcellularLocation>
</comment>
<evidence type="ECO:0000256" key="10">
    <source>
        <dbReference type="PROSITE-ProRule" id="PRU10144"/>
    </source>
</evidence>
<evidence type="ECO:0000313" key="16">
    <source>
        <dbReference type="Proteomes" id="UP000198862"/>
    </source>
</evidence>
<evidence type="ECO:0000256" key="6">
    <source>
        <dbReference type="ARBA" id="ARBA00023077"/>
    </source>
</evidence>
<name>A0A1I1F564_9GAMM</name>
<reference evidence="15 16" key="1">
    <citation type="submission" date="2016-10" db="EMBL/GenBank/DDBJ databases">
        <authorList>
            <person name="de Groot N.N."/>
        </authorList>
    </citation>
    <scope>NUCLEOTIDE SEQUENCE [LARGE SCALE GENOMIC DNA]</scope>
    <source>
        <strain evidence="15 16">DSM 6059</strain>
    </source>
</reference>
<evidence type="ECO:0000256" key="2">
    <source>
        <dbReference type="ARBA" id="ARBA00022448"/>
    </source>
</evidence>
<dbReference type="GO" id="GO:0044718">
    <property type="term" value="P:siderophore transmembrane transport"/>
    <property type="evidence" value="ECO:0007669"/>
    <property type="project" value="TreeGrafter"/>
</dbReference>
<keyword evidence="15" id="KW-0675">Receptor</keyword>
<evidence type="ECO:0000256" key="8">
    <source>
        <dbReference type="ARBA" id="ARBA00023237"/>
    </source>
</evidence>
<dbReference type="STRING" id="1123010.SAMN02745724_00539"/>
<evidence type="ECO:0000256" key="9">
    <source>
        <dbReference type="PROSITE-ProRule" id="PRU01360"/>
    </source>
</evidence>
<evidence type="ECO:0000256" key="3">
    <source>
        <dbReference type="ARBA" id="ARBA00022452"/>
    </source>
</evidence>
<dbReference type="GO" id="GO:0015344">
    <property type="term" value="F:siderophore uptake transmembrane transporter activity"/>
    <property type="evidence" value="ECO:0007669"/>
    <property type="project" value="TreeGrafter"/>
</dbReference>
<evidence type="ECO:0000256" key="1">
    <source>
        <dbReference type="ARBA" id="ARBA00004571"/>
    </source>
</evidence>
<dbReference type="Pfam" id="PF07715">
    <property type="entry name" value="Plug"/>
    <property type="match status" value="1"/>
</dbReference>
<feature type="short sequence motif" description="TonB C-terminal box" evidence="10">
    <location>
        <begin position="730"/>
        <end position="747"/>
    </location>
</feature>
<keyword evidence="4 9" id="KW-0812">Transmembrane</keyword>
<dbReference type="InterPro" id="IPR010917">
    <property type="entry name" value="TonB_rcpt_CS"/>
</dbReference>
<accession>A0A1I1F564</accession>
<evidence type="ECO:0000256" key="5">
    <source>
        <dbReference type="ARBA" id="ARBA00022729"/>
    </source>
</evidence>
<evidence type="ECO:0000259" key="14">
    <source>
        <dbReference type="Pfam" id="PF07715"/>
    </source>
</evidence>
<organism evidence="15 16">
    <name type="scientific">Pseudoalteromonas denitrificans DSM 6059</name>
    <dbReference type="NCBI Taxonomy" id="1123010"/>
    <lineage>
        <taxon>Bacteria</taxon>
        <taxon>Pseudomonadati</taxon>
        <taxon>Pseudomonadota</taxon>
        <taxon>Gammaproteobacteria</taxon>
        <taxon>Alteromonadales</taxon>
        <taxon>Pseudoalteromonadaceae</taxon>
        <taxon>Pseudoalteromonas</taxon>
    </lineage>
</organism>
<keyword evidence="2 9" id="KW-0813">Transport</keyword>
<sequence length="747" mass="85712">MKSNIVSFLPFIIPLSVFFSTITYADESNTQDDIFSFSVEDLLEYEINTASLRTQSAVQAPAKVTVINSTLIKDRNYRYLSDVLKDLPSVRLSLYSASPDSGSSEMIVRGIRGNNKIVLMWNGQRLNHPDSQPLHITPYLYPLNDVEQIEVIYGSASALYGSDTVSMTINMISTQTNESAIWQAGIDYGRYNEKKAYIQYLGKLGKLKTSFLLDKYQTDGIDFSNFEQFYSRYPDGPGINAGFTFFPKDERSHLYHPTEESTTAKLRFELGNWSMQTYYQRFKTHTQLGWSPLTYEANNKAGNYIFKQLGFFLNHKYEFSDGVFLESLVDHTRNQLDPNSHWSRPNMAPFRIYSDNLEPRGVGTRTYKLNFGNRTKIEERVSWSAINNKLHSVLGISLTTNDLLPKSANLDTPGSYNNSFSTEIDDVQKFHNLSENNMGFFYQGQYEFSDTLSFTLGGRFDEHNRYGSTFNPRFVTNYYDENTNWFAKGIISTSYLAPAPFFTFNTFIIPRDSQQVPNPNLKPEETTNYEFNFGKSFKNYSFETSFFHTKINNLIMQGQVKSIEHLTDELGDYIFVTQHTINSGETIIDGINLEVKNKFNDALSFYASISYIDGETTDTTNNGSTYDLIHNPKVQAKLGLDSKWLNDDLTLYVKIQYTGKAKFHPNNYRFPATDNNGKQFEMNKFWLLNLGGNYKVNKHLKIHFNVDNLLDKKYDQPIVGQETSSWTRVASTPGVPRQIYLGFDVTF</sequence>
<dbReference type="InterPro" id="IPR000531">
    <property type="entry name" value="Beta-barrel_TonB"/>
</dbReference>
<gene>
    <name evidence="15" type="ORF">SAMN02745724_00539</name>
</gene>
<keyword evidence="3 9" id="KW-1134">Transmembrane beta strand</keyword>
<evidence type="ECO:0000259" key="13">
    <source>
        <dbReference type="Pfam" id="PF00593"/>
    </source>
</evidence>
<dbReference type="Proteomes" id="UP000198862">
    <property type="component" value="Unassembled WGS sequence"/>
</dbReference>
<keyword evidence="8 9" id="KW-0998">Cell outer membrane</keyword>
<dbReference type="PANTHER" id="PTHR30069:SF37">
    <property type="entry name" value="FERRIC VIBRIOBACTIN RECEPTOR VIUA"/>
    <property type="match status" value="1"/>
</dbReference>
<comment type="similarity">
    <text evidence="9 11">Belongs to the TonB-dependent receptor family.</text>
</comment>
<feature type="signal peptide" evidence="12">
    <location>
        <begin position="1"/>
        <end position="25"/>
    </location>
</feature>
<evidence type="ECO:0000313" key="15">
    <source>
        <dbReference type="EMBL" id="SFB92878.1"/>
    </source>
</evidence>
<keyword evidence="5 12" id="KW-0732">Signal</keyword>
<dbReference type="Gene3D" id="2.40.170.20">
    <property type="entry name" value="TonB-dependent receptor, beta-barrel domain"/>
    <property type="match status" value="1"/>
</dbReference>
<keyword evidence="16" id="KW-1185">Reference proteome</keyword>
<evidence type="ECO:0000256" key="7">
    <source>
        <dbReference type="ARBA" id="ARBA00023136"/>
    </source>
</evidence>